<reference evidence="2" key="1">
    <citation type="submission" date="2023-06" db="EMBL/GenBank/DDBJ databases">
        <authorList>
            <consortium name="Lawrence Berkeley National Laboratory"/>
            <person name="Ahrendt S."/>
            <person name="Sahu N."/>
            <person name="Indic B."/>
            <person name="Wong-Bajracharya J."/>
            <person name="Merenyi Z."/>
            <person name="Ke H.-M."/>
            <person name="Monk M."/>
            <person name="Kocsube S."/>
            <person name="Drula E."/>
            <person name="Lipzen A."/>
            <person name="Balint B."/>
            <person name="Henrissat B."/>
            <person name="Andreopoulos B."/>
            <person name="Martin F.M."/>
            <person name="Harder C.B."/>
            <person name="Rigling D."/>
            <person name="Ford K.L."/>
            <person name="Foster G.D."/>
            <person name="Pangilinan J."/>
            <person name="Papanicolaou A."/>
            <person name="Barry K."/>
            <person name="LaButti K."/>
            <person name="Viragh M."/>
            <person name="Koriabine M."/>
            <person name="Yan M."/>
            <person name="Riley R."/>
            <person name="Champramary S."/>
            <person name="Plett K.L."/>
            <person name="Tsai I.J."/>
            <person name="Slot J."/>
            <person name="Sipos G."/>
            <person name="Plett J."/>
            <person name="Nagy L.G."/>
            <person name="Grigoriev I.V."/>
        </authorList>
    </citation>
    <scope>NUCLEOTIDE SEQUENCE</scope>
    <source>
        <strain evidence="2">CCBAS 213</strain>
    </source>
</reference>
<accession>A0AA39K9Q8</accession>
<evidence type="ECO:0000313" key="3">
    <source>
        <dbReference type="Proteomes" id="UP001175211"/>
    </source>
</evidence>
<keyword evidence="3" id="KW-1185">Reference proteome</keyword>
<organism evidence="2 3">
    <name type="scientific">Armillaria tabescens</name>
    <name type="common">Ringless honey mushroom</name>
    <name type="synonym">Agaricus tabescens</name>
    <dbReference type="NCBI Taxonomy" id="1929756"/>
    <lineage>
        <taxon>Eukaryota</taxon>
        <taxon>Fungi</taxon>
        <taxon>Dikarya</taxon>
        <taxon>Basidiomycota</taxon>
        <taxon>Agaricomycotina</taxon>
        <taxon>Agaricomycetes</taxon>
        <taxon>Agaricomycetidae</taxon>
        <taxon>Agaricales</taxon>
        <taxon>Marasmiineae</taxon>
        <taxon>Physalacriaceae</taxon>
        <taxon>Desarmillaria</taxon>
    </lineage>
</organism>
<dbReference type="RefSeq" id="XP_060329506.1">
    <property type="nucleotide sequence ID" value="XM_060477633.1"/>
</dbReference>
<dbReference type="AlphaFoldDB" id="A0AA39K9Q8"/>
<feature type="region of interest" description="Disordered" evidence="1">
    <location>
        <begin position="43"/>
        <end position="101"/>
    </location>
</feature>
<name>A0AA39K9Q8_ARMTA</name>
<comment type="caution">
    <text evidence="2">The sequence shown here is derived from an EMBL/GenBank/DDBJ whole genome shotgun (WGS) entry which is preliminary data.</text>
</comment>
<dbReference type="Proteomes" id="UP001175211">
    <property type="component" value="Unassembled WGS sequence"/>
</dbReference>
<feature type="compositionally biased region" description="Low complexity" evidence="1">
    <location>
        <begin position="75"/>
        <end position="90"/>
    </location>
</feature>
<sequence length="226" mass="24848">MTYGSLTMRSITPTQSGRSSPTTTSAPMESAVEIYAASFKPLQRTEEETGKPPSPLYHTSGGPLENTEKSHNWPTSSSTTQSIQSGTYYTEGSRISPEEYEIGTVHSPKEEVPMYWRDKNTPYYCDLKTSPSISGLEILKPIAGTASSHGNMPTSLASATGSRNLILSHPHPTPDQPLNPAMMKVATEMEWLELLEWQGRSLANEGSWLISEATKFMYQTQLPSIV</sequence>
<feature type="region of interest" description="Disordered" evidence="1">
    <location>
        <begin position="1"/>
        <end position="29"/>
    </location>
</feature>
<dbReference type="EMBL" id="JAUEPS010000023">
    <property type="protein sequence ID" value="KAK0457191.1"/>
    <property type="molecule type" value="Genomic_DNA"/>
</dbReference>
<evidence type="ECO:0000256" key="1">
    <source>
        <dbReference type="SAM" id="MobiDB-lite"/>
    </source>
</evidence>
<evidence type="ECO:0000313" key="2">
    <source>
        <dbReference type="EMBL" id="KAK0457191.1"/>
    </source>
</evidence>
<protein>
    <submittedName>
        <fullName evidence="2">Uncharacterized protein</fullName>
    </submittedName>
</protein>
<proteinExistence type="predicted"/>
<feature type="compositionally biased region" description="Polar residues" evidence="1">
    <location>
        <begin position="1"/>
        <end position="27"/>
    </location>
</feature>
<gene>
    <name evidence="2" type="ORF">EV420DRAFT_1644366</name>
</gene>
<dbReference type="GeneID" id="85361181"/>